<evidence type="ECO:0000256" key="1">
    <source>
        <dbReference type="SAM" id="MobiDB-lite"/>
    </source>
</evidence>
<dbReference type="InParanoid" id="A0A1X7VWP4"/>
<dbReference type="EnsemblMetazoa" id="Aqu2.1.44558_001">
    <property type="protein sequence ID" value="Aqu2.1.44558_001"/>
    <property type="gene ID" value="Aqu2.1.44558"/>
</dbReference>
<sequence length="62" mass="7270">IHGPKPNKLPSKHLPPKKGIEKPQSYTVQHCCTDCHLKISSEMQKCSNKSVQEEFVIWYYYH</sequence>
<dbReference type="AlphaFoldDB" id="A0A1X7VWP4"/>
<feature type="region of interest" description="Disordered" evidence="1">
    <location>
        <begin position="1"/>
        <end position="22"/>
    </location>
</feature>
<protein>
    <submittedName>
        <fullName evidence="2">Uncharacterized protein</fullName>
    </submittedName>
</protein>
<reference evidence="2" key="1">
    <citation type="submission" date="2017-05" db="UniProtKB">
        <authorList>
            <consortium name="EnsemblMetazoa"/>
        </authorList>
    </citation>
    <scope>IDENTIFICATION</scope>
</reference>
<name>A0A1X7VWP4_AMPQE</name>
<accession>A0A1X7VWP4</accession>
<proteinExistence type="predicted"/>
<evidence type="ECO:0000313" key="2">
    <source>
        <dbReference type="EnsemblMetazoa" id="Aqu2.1.44558_001"/>
    </source>
</evidence>
<organism evidence="2">
    <name type="scientific">Amphimedon queenslandica</name>
    <name type="common">Sponge</name>
    <dbReference type="NCBI Taxonomy" id="400682"/>
    <lineage>
        <taxon>Eukaryota</taxon>
        <taxon>Metazoa</taxon>
        <taxon>Porifera</taxon>
        <taxon>Demospongiae</taxon>
        <taxon>Heteroscleromorpha</taxon>
        <taxon>Haplosclerida</taxon>
        <taxon>Niphatidae</taxon>
        <taxon>Amphimedon</taxon>
    </lineage>
</organism>